<dbReference type="KEGG" id="acom:CEW83_08635"/>
<keyword evidence="3" id="KW-1185">Reference proteome</keyword>
<name>A0A2U8GP27_9RHOO</name>
<dbReference type="NCBIfam" id="TIGR02914">
    <property type="entry name" value="EpsI_fam"/>
    <property type="match status" value="1"/>
</dbReference>
<feature type="domain" description="Methanolan biosynthesis EpsI" evidence="1">
    <location>
        <begin position="11"/>
        <end position="215"/>
    </location>
</feature>
<dbReference type="Proteomes" id="UP000244930">
    <property type="component" value="Chromosome"/>
</dbReference>
<evidence type="ECO:0000259" key="1">
    <source>
        <dbReference type="Pfam" id="PF11984"/>
    </source>
</evidence>
<gene>
    <name evidence="2" type="primary">epsI</name>
    <name evidence="2" type="ORF">CEW83_08635</name>
</gene>
<dbReference type="NCBIfam" id="NF045609">
    <property type="entry name" value="EpsI_type_B"/>
    <property type="match status" value="1"/>
</dbReference>
<sequence>MKALSLPVAIALAVIMMLSLVVAEHFKPVIKLSDLGTKLDLEAVLPDRFEGWQRLDSTPVEVVNPQASVLLDKLYSQVINRIYISEAGERVMLSVAYGEDQRGELEAHKPDFCYPAQGFTVTSTQGGLLPTPYGNIPVVRMETRAGSRFEPLTYWTTVGDVAISSLFQRRIVELEYGLKGLIPDGLIFRLSSIDPDSERAFSLQGDFLQSMISQLRVQDRARIAGLKYQSRN</sequence>
<dbReference type="AlphaFoldDB" id="A0A2U8GP27"/>
<evidence type="ECO:0000313" key="3">
    <source>
        <dbReference type="Proteomes" id="UP000244930"/>
    </source>
</evidence>
<reference evidence="2 3" key="1">
    <citation type="submission" date="2017-06" db="EMBL/GenBank/DDBJ databases">
        <title>Azoarcus.</title>
        <authorList>
            <person name="Woo J.-H."/>
            <person name="Kim H.-S."/>
        </authorList>
    </citation>
    <scope>NUCLEOTIDE SEQUENCE [LARGE SCALE GENOMIC DNA]</scope>
    <source>
        <strain evidence="2 3">TSPY31</strain>
    </source>
</reference>
<accession>A0A2U8GP27</accession>
<dbReference type="RefSeq" id="WP_108948982.1">
    <property type="nucleotide sequence ID" value="NZ_CP022187.1"/>
</dbReference>
<dbReference type="Pfam" id="PF11984">
    <property type="entry name" value="DUF3485"/>
    <property type="match status" value="1"/>
</dbReference>
<evidence type="ECO:0000313" key="2">
    <source>
        <dbReference type="EMBL" id="AWI75274.1"/>
    </source>
</evidence>
<protein>
    <submittedName>
        <fullName evidence="2">EpsI family protein</fullName>
    </submittedName>
</protein>
<organism evidence="2 3">
    <name type="scientific">Parazoarcus communis</name>
    <dbReference type="NCBI Taxonomy" id="41977"/>
    <lineage>
        <taxon>Bacteria</taxon>
        <taxon>Pseudomonadati</taxon>
        <taxon>Pseudomonadota</taxon>
        <taxon>Betaproteobacteria</taxon>
        <taxon>Rhodocyclales</taxon>
        <taxon>Zoogloeaceae</taxon>
        <taxon>Parazoarcus</taxon>
    </lineage>
</organism>
<dbReference type="InterPro" id="IPR054653">
    <property type="entry name" value="EpsI_type_B_pred"/>
</dbReference>
<dbReference type="EMBL" id="CP022187">
    <property type="protein sequence ID" value="AWI75274.1"/>
    <property type="molecule type" value="Genomic_DNA"/>
</dbReference>
<proteinExistence type="predicted"/>
<dbReference type="InterPro" id="IPR014263">
    <property type="entry name" value="Methanolan_biosynth_EpsI"/>
</dbReference>